<gene>
    <name evidence="2" type="ORF">CEV31_0357</name>
</gene>
<evidence type="ECO:0000256" key="1">
    <source>
        <dbReference type="SAM" id="MobiDB-lite"/>
    </source>
</evidence>
<organism evidence="2 3">
    <name type="scientific">Brucella thiophenivorans</name>
    <dbReference type="NCBI Taxonomy" id="571255"/>
    <lineage>
        <taxon>Bacteria</taxon>
        <taxon>Pseudomonadati</taxon>
        <taxon>Pseudomonadota</taxon>
        <taxon>Alphaproteobacteria</taxon>
        <taxon>Hyphomicrobiales</taxon>
        <taxon>Brucellaceae</taxon>
        <taxon>Brucella/Ochrobactrum group</taxon>
        <taxon>Brucella</taxon>
    </lineage>
</organism>
<protein>
    <submittedName>
        <fullName evidence="2">Uncharacterized protein</fullName>
    </submittedName>
</protein>
<proteinExistence type="predicted"/>
<sequence>MLMRQAEYQPENSQANGAPPAAQTLCKRQATREQEKLWSNFVHEKTHSSKLRDQLI</sequence>
<reference evidence="2 3" key="1">
    <citation type="submission" date="2017-07" db="EMBL/GenBank/DDBJ databases">
        <title>Phylogenetic study on the rhizospheric bacterium Ochrobactrum sp. A44.</title>
        <authorList>
            <person name="Krzyzanowska D.M."/>
            <person name="Ossowicki A."/>
            <person name="Rajewska M."/>
            <person name="Maciag T."/>
            <person name="Kaczynski Z."/>
            <person name="Czerwicka M."/>
            <person name="Jafra S."/>
        </authorList>
    </citation>
    <scope>NUCLEOTIDE SEQUENCE [LARGE SCALE GENOMIC DNA]</scope>
    <source>
        <strain evidence="2 3">DSM 7216</strain>
    </source>
</reference>
<feature type="region of interest" description="Disordered" evidence="1">
    <location>
        <begin position="1"/>
        <end position="30"/>
    </location>
</feature>
<evidence type="ECO:0000313" key="2">
    <source>
        <dbReference type="EMBL" id="OYR22000.1"/>
    </source>
</evidence>
<name>A0A256G4Y4_9HYPH</name>
<accession>A0A256G4Y4</accession>
<dbReference type="EMBL" id="NNRJ01000009">
    <property type="protein sequence ID" value="OYR22000.1"/>
    <property type="molecule type" value="Genomic_DNA"/>
</dbReference>
<dbReference type="Proteomes" id="UP000215590">
    <property type="component" value="Unassembled WGS sequence"/>
</dbReference>
<comment type="caution">
    <text evidence="2">The sequence shown here is derived from an EMBL/GenBank/DDBJ whole genome shotgun (WGS) entry which is preliminary data.</text>
</comment>
<evidence type="ECO:0000313" key="3">
    <source>
        <dbReference type="Proteomes" id="UP000215590"/>
    </source>
</evidence>
<dbReference type="AlphaFoldDB" id="A0A256G4Y4"/>
<keyword evidence="3" id="KW-1185">Reference proteome</keyword>